<dbReference type="AlphaFoldDB" id="A0A316IIB6"/>
<comment type="caution">
    <text evidence="2">The sequence shown here is derived from an EMBL/GenBank/DDBJ whole genome shotgun (WGS) entry which is preliminary data.</text>
</comment>
<dbReference type="GO" id="GO:0043856">
    <property type="term" value="F:anti-sigma factor antagonist activity"/>
    <property type="evidence" value="ECO:0007669"/>
    <property type="project" value="TreeGrafter"/>
</dbReference>
<dbReference type="Gene3D" id="3.30.750.24">
    <property type="entry name" value="STAS domain"/>
    <property type="match status" value="1"/>
</dbReference>
<accession>A0A316IIB6</accession>
<feature type="domain" description="STAS" evidence="1">
    <location>
        <begin position="13"/>
        <end position="122"/>
    </location>
</feature>
<evidence type="ECO:0000313" key="3">
    <source>
        <dbReference type="Proteomes" id="UP000246005"/>
    </source>
</evidence>
<dbReference type="EMBL" id="QGHB01000004">
    <property type="protein sequence ID" value="PWK86929.1"/>
    <property type="molecule type" value="Genomic_DNA"/>
</dbReference>
<evidence type="ECO:0000313" key="2">
    <source>
        <dbReference type="EMBL" id="PWK86929.1"/>
    </source>
</evidence>
<proteinExistence type="predicted"/>
<sequence>MTSTESGGVPADGVLRTHQQGGALVVEMSGDVDVATVNPIANELIGLVARRPRAVVVDLQAVTHLGSIGVTLLLDVQQYADELCIPFATTAANRAVLRPLRLVGADRVLRPHATLPGAVSAVHG</sequence>
<dbReference type="PANTHER" id="PTHR33495">
    <property type="entry name" value="ANTI-SIGMA FACTOR ANTAGONIST TM_1081-RELATED-RELATED"/>
    <property type="match status" value="1"/>
</dbReference>
<organism evidence="2 3">
    <name type="scientific">Lentzea atacamensis</name>
    <dbReference type="NCBI Taxonomy" id="531938"/>
    <lineage>
        <taxon>Bacteria</taxon>
        <taxon>Bacillati</taxon>
        <taxon>Actinomycetota</taxon>
        <taxon>Actinomycetes</taxon>
        <taxon>Pseudonocardiales</taxon>
        <taxon>Pseudonocardiaceae</taxon>
        <taxon>Lentzea</taxon>
    </lineage>
</organism>
<gene>
    <name evidence="2" type="ORF">C8D88_10490</name>
</gene>
<dbReference type="PANTHER" id="PTHR33495:SF13">
    <property type="entry name" value="ANTI-SIGMA-F FACTOR ANTAGONIST RSFB"/>
    <property type="match status" value="1"/>
</dbReference>
<dbReference type="CDD" id="cd07043">
    <property type="entry name" value="STAS_anti-anti-sigma_factors"/>
    <property type="match status" value="1"/>
</dbReference>
<dbReference type="InterPro" id="IPR036513">
    <property type="entry name" value="STAS_dom_sf"/>
</dbReference>
<evidence type="ECO:0000259" key="1">
    <source>
        <dbReference type="PROSITE" id="PS50801"/>
    </source>
</evidence>
<protein>
    <submittedName>
        <fullName evidence="2">Anti-anti-sigma factor</fullName>
    </submittedName>
</protein>
<reference evidence="2 3" key="1">
    <citation type="submission" date="2018-05" db="EMBL/GenBank/DDBJ databases">
        <title>Genomic Encyclopedia of Type Strains, Phase IV (KMG-IV): sequencing the most valuable type-strain genomes for metagenomic binning, comparative biology and taxonomic classification.</title>
        <authorList>
            <person name="Goeker M."/>
        </authorList>
    </citation>
    <scope>NUCLEOTIDE SEQUENCE [LARGE SCALE GENOMIC DNA]</scope>
    <source>
        <strain evidence="2 3">DSM 45480</strain>
    </source>
</reference>
<dbReference type="Proteomes" id="UP000246005">
    <property type="component" value="Unassembled WGS sequence"/>
</dbReference>
<dbReference type="PROSITE" id="PS50801">
    <property type="entry name" value="STAS"/>
    <property type="match status" value="1"/>
</dbReference>
<dbReference type="Pfam" id="PF01740">
    <property type="entry name" value="STAS"/>
    <property type="match status" value="1"/>
</dbReference>
<dbReference type="SUPFAM" id="SSF52091">
    <property type="entry name" value="SpoIIaa-like"/>
    <property type="match status" value="1"/>
</dbReference>
<dbReference type="InterPro" id="IPR002645">
    <property type="entry name" value="STAS_dom"/>
</dbReference>
<name>A0A316IIB6_9PSEU</name>